<evidence type="ECO:0000259" key="2">
    <source>
        <dbReference type="PROSITE" id="PS51708"/>
    </source>
</evidence>
<feature type="region of interest" description="Disordered" evidence="1">
    <location>
        <begin position="1"/>
        <end position="64"/>
    </location>
</feature>
<sequence length="357" mass="38731">MSATAPPSGNASSAGDDPTGDAPSAGSGGTPGNGRVPGTVQETDTVPRLDDLPEPVTAGPGDPAVHHVRVLLDKRLRSLLRHEPGTRNGADIEDLHQMRVAVRRMRAALKSARPLLDAAWADGLRSELGWLGRALGPSRDLDVMIDRLRGETATLPPAERSAGDLLVGRLDVERVTARRAMNADLDDPRYGAVVRRLVDAVAEPLPEPPEGVARPELVDLVRAEARKLDKAVRRAGDDPPDMTLHDLRIRTKRLRYTGELVEPAMRTDKGKRTPAAKTVRKVLKAAAELQEVLGDHQDACVAEHRIRQLLDDLGGAPDAHVVFVGGRLVERERARAEHLRGQWRDAWEELGARTSSL</sequence>
<dbReference type="PANTHER" id="PTHR39339">
    <property type="entry name" value="SLR1444 PROTEIN"/>
    <property type="match status" value="1"/>
</dbReference>
<feature type="domain" description="CHAD" evidence="2">
    <location>
        <begin position="61"/>
        <end position="348"/>
    </location>
</feature>
<dbReference type="InterPro" id="IPR007899">
    <property type="entry name" value="CHAD_dom"/>
</dbReference>
<reference evidence="3 4" key="1">
    <citation type="submission" date="2019-03" db="EMBL/GenBank/DDBJ databases">
        <title>Sequencing the genomes of 1000 actinobacteria strains.</title>
        <authorList>
            <person name="Klenk H.-P."/>
        </authorList>
    </citation>
    <scope>NUCLEOTIDE SEQUENCE [LARGE SCALE GENOMIC DNA]</scope>
    <source>
        <strain evidence="3 4">DSM 44969</strain>
    </source>
</reference>
<comment type="caution">
    <text evidence="3">The sequence shown here is derived from an EMBL/GenBank/DDBJ whole genome shotgun (WGS) entry which is preliminary data.</text>
</comment>
<evidence type="ECO:0000256" key="1">
    <source>
        <dbReference type="SAM" id="MobiDB-lite"/>
    </source>
</evidence>
<dbReference type="PANTHER" id="PTHR39339:SF1">
    <property type="entry name" value="CHAD DOMAIN-CONTAINING PROTEIN"/>
    <property type="match status" value="1"/>
</dbReference>
<dbReference type="InterPro" id="IPR038186">
    <property type="entry name" value="CHAD_dom_sf"/>
</dbReference>
<dbReference type="EMBL" id="SMFZ01000001">
    <property type="protein sequence ID" value="TCK26521.1"/>
    <property type="molecule type" value="Genomic_DNA"/>
</dbReference>
<feature type="compositionally biased region" description="Polar residues" evidence="1">
    <location>
        <begin position="1"/>
        <end position="13"/>
    </location>
</feature>
<protein>
    <submittedName>
        <fullName evidence="3">CHAD domain-containing protein</fullName>
    </submittedName>
</protein>
<dbReference type="PROSITE" id="PS51708">
    <property type="entry name" value="CHAD"/>
    <property type="match status" value="1"/>
</dbReference>
<dbReference type="Pfam" id="PF05235">
    <property type="entry name" value="CHAD"/>
    <property type="match status" value="1"/>
</dbReference>
<dbReference type="AlphaFoldDB" id="A0A4R1HYC0"/>
<evidence type="ECO:0000313" key="4">
    <source>
        <dbReference type="Proteomes" id="UP000295560"/>
    </source>
</evidence>
<proteinExistence type="predicted"/>
<dbReference type="OrthoDB" id="9777271at2"/>
<dbReference type="SMART" id="SM00880">
    <property type="entry name" value="CHAD"/>
    <property type="match status" value="1"/>
</dbReference>
<organism evidence="3 4">
    <name type="scientific">Pseudonocardia endophytica</name>
    <dbReference type="NCBI Taxonomy" id="401976"/>
    <lineage>
        <taxon>Bacteria</taxon>
        <taxon>Bacillati</taxon>
        <taxon>Actinomycetota</taxon>
        <taxon>Actinomycetes</taxon>
        <taxon>Pseudonocardiales</taxon>
        <taxon>Pseudonocardiaceae</taxon>
        <taxon>Pseudonocardia</taxon>
    </lineage>
</organism>
<keyword evidence="4" id="KW-1185">Reference proteome</keyword>
<name>A0A4R1HYC0_PSEEN</name>
<dbReference type="Gene3D" id="1.40.20.10">
    <property type="entry name" value="CHAD domain"/>
    <property type="match status" value="1"/>
</dbReference>
<dbReference type="Proteomes" id="UP000295560">
    <property type="component" value="Unassembled WGS sequence"/>
</dbReference>
<gene>
    <name evidence="3" type="ORF">EV378_2358</name>
</gene>
<accession>A0A4R1HYC0</accession>
<evidence type="ECO:0000313" key="3">
    <source>
        <dbReference type="EMBL" id="TCK26521.1"/>
    </source>
</evidence>